<evidence type="ECO:0000313" key="18">
    <source>
        <dbReference type="EMBL" id="MBB6183388.1"/>
    </source>
</evidence>
<dbReference type="InterPro" id="IPR019574">
    <property type="entry name" value="NADH_UbQ_OxRdtase_Gsu_4Fe4S-bd"/>
</dbReference>
<dbReference type="InterPro" id="IPR006656">
    <property type="entry name" value="Mopterin_OxRdtase"/>
</dbReference>
<dbReference type="EMBL" id="JROI01000010">
    <property type="protein sequence ID" value="KGI78160.1"/>
    <property type="molecule type" value="Genomic_DNA"/>
</dbReference>
<dbReference type="InterPro" id="IPR054351">
    <property type="entry name" value="NADH_UbQ_OxRdtase_ferredoxin"/>
</dbReference>
<dbReference type="OrthoDB" id="9810782at2"/>
<dbReference type="GO" id="GO:0042773">
    <property type="term" value="P:ATP synthesis coupled electron transport"/>
    <property type="evidence" value="ECO:0007669"/>
    <property type="project" value="InterPro"/>
</dbReference>
<dbReference type="EC" id="7.1.1.-" evidence="13"/>
<sequence>MSAQPANNTPPDMVNIEIDGKAMQVPKGSMIIQAADKAGITIPRFCYHPKLAIAANCRQCLVEVEMGGRPIPKPQPACATPVGEGMKVSTRSDKALHWQRDVMEFLLINHPLDCPICDQGGECELQDVALGYGRSVSRYTERKRTVADENLGPLVATEMTRCIQCTRCVRFMGEIAGTYELGGMNRGEGLEIGTYIGKSIDSELGGNIIDVCPVGALTNKPFQFQARAWELIARPSIGYHDALGSNLWLHTRRGEVLRTVPRDNESINECWLSDRDRYSHQGMYTERLHVPMVKRDGTWHEVQWDVALKAAVDALREAGKDIGFLVHPSTSNEEGDLLRRLAKGLGSAHIDHRLRTLDFADAPVARAFGTPVAEMDKVGAALLVGSNLRHELPLLGHRLRQAVRHGAAVHAVGSLKIDQGYALAGETTVAPQHLPSAVLAIAKAASAKSELTPSSALAEALSGVEADAAAEAAFDALSKASQAVVVFGEMAATHPQASWLRAAARYVAEAAQAGFNELPLGANAIGLARGGVLPGEGGLDARAMLAQPRDAYVLYGVDLPYDLADDATAMQALLGANTVVAFSAYAGRSLRDVADVILPLALLPETDATLTNVDGVEQSLAAGATAPGQARAGWKVLRAVGGELGIDGFAFDDFAGLRADLHEAEAPQREGLCPREAAVGGNALTRVATMPIYRSDAVLRRAKALNDHPLTRGAAVRLHADDAARLGLSDGGRARVGDTRVLPVVVDTAVPVGAVWIESAYADTASLPPYGAALTLSKA</sequence>
<dbReference type="InterPro" id="IPR036010">
    <property type="entry name" value="2Fe-2S_ferredoxin-like_sf"/>
</dbReference>
<dbReference type="CDD" id="cd00207">
    <property type="entry name" value="fer2"/>
    <property type="match status" value="1"/>
</dbReference>
<dbReference type="Gene3D" id="3.10.20.740">
    <property type="match status" value="1"/>
</dbReference>
<keyword evidence="4 13" id="KW-0001">2Fe-2S</keyword>
<dbReference type="InterPro" id="IPR010228">
    <property type="entry name" value="NADH_UbQ_OxRdtase_Gsu"/>
</dbReference>
<dbReference type="GO" id="GO:0048038">
    <property type="term" value="F:quinone binding"/>
    <property type="evidence" value="ECO:0007669"/>
    <property type="project" value="UniProtKB-UniRule"/>
</dbReference>
<dbReference type="GO" id="GO:0008137">
    <property type="term" value="F:NADH dehydrogenase (ubiquinone) activity"/>
    <property type="evidence" value="ECO:0007669"/>
    <property type="project" value="UniProtKB-UniRule"/>
</dbReference>
<dbReference type="HOGENOM" id="CLU_000422_11_6_6"/>
<gene>
    <name evidence="18" type="ORF">HNQ86_000733</name>
    <name evidence="17" type="ORF">LF63_0107405</name>
</gene>
<comment type="similarity">
    <text evidence="2 13">Belongs to the complex I 75 kDa subunit family.</text>
</comment>
<reference evidence="18 20" key="2">
    <citation type="submission" date="2020-08" db="EMBL/GenBank/DDBJ databases">
        <title>Genomic Encyclopedia of Type Strains, Phase IV (KMG-IV): sequencing the most valuable type-strain genomes for metagenomic binning, comparative biology and taxonomic classification.</title>
        <authorList>
            <person name="Goeker M."/>
        </authorList>
    </citation>
    <scope>NUCLEOTIDE SEQUENCE [LARGE SCALE GENOMIC DNA]</scope>
    <source>
        <strain evidence="18 20">DSM 107085</strain>
    </source>
</reference>
<dbReference type="Gene3D" id="3.40.50.740">
    <property type="match status" value="2"/>
</dbReference>
<dbReference type="InterPro" id="IPR006963">
    <property type="entry name" value="Mopterin_OxRdtase_4Fe-4S_dom"/>
</dbReference>
<proteinExistence type="inferred from homology"/>
<dbReference type="RefSeq" id="WP_043100711.1">
    <property type="nucleotide sequence ID" value="NZ_JACHET010000001.1"/>
</dbReference>
<evidence type="ECO:0000256" key="12">
    <source>
        <dbReference type="ARBA" id="ARBA00047712"/>
    </source>
</evidence>
<keyword evidence="9 13" id="KW-0411">Iron-sulfur</keyword>
<evidence type="ECO:0000256" key="7">
    <source>
        <dbReference type="ARBA" id="ARBA00022967"/>
    </source>
</evidence>
<evidence type="ECO:0000256" key="8">
    <source>
        <dbReference type="ARBA" id="ARBA00023004"/>
    </source>
</evidence>
<dbReference type="GO" id="GO:0051539">
    <property type="term" value="F:4 iron, 4 sulfur cluster binding"/>
    <property type="evidence" value="ECO:0007669"/>
    <property type="project" value="UniProtKB-KW"/>
</dbReference>
<dbReference type="STRING" id="1543381.LF63_0107405"/>
<dbReference type="Pfam" id="PF13510">
    <property type="entry name" value="Fer2_4"/>
    <property type="match status" value="1"/>
</dbReference>
<dbReference type="PROSITE" id="PS51669">
    <property type="entry name" value="4FE4S_MOW_BIS_MGD"/>
    <property type="match status" value="1"/>
</dbReference>
<comment type="caution">
    <text evidence="17">The sequence shown here is derived from an EMBL/GenBank/DDBJ whole genome shotgun (WGS) entry which is preliminary data.</text>
</comment>
<dbReference type="GO" id="GO:0016020">
    <property type="term" value="C:membrane"/>
    <property type="evidence" value="ECO:0007669"/>
    <property type="project" value="InterPro"/>
</dbReference>
<dbReference type="GO" id="GO:0046872">
    <property type="term" value="F:metal ion binding"/>
    <property type="evidence" value="ECO:0007669"/>
    <property type="project" value="UniProtKB-UniRule"/>
</dbReference>
<dbReference type="Pfam" id="PF22151">
    <property type="entry name" value="Fer4_NDSU1"/>
    <property type="match status" value="1"/>
</dbReference>
<keyword evidence="10 13" id="KW-0520">NAD</keyword>
<evidence type="ECO:0000256" key="11">
    <source>
        <dbReference type="ARBA" id="ARBA00026021"/>
    </source>
</evidence>
<evidence type="ECO:0000256" key="1">
    <source>
        <dbReference type="ARBA" id="ARBA00001966"/>
    </source>
</evidence>
<dbReference type="Gene3D" id="3.30.70.20">
    <property type="match status" value="1"/>
</dbReference>
<dbReference type="Gene3D" id="3.40.228.10">
    <property type="entry name" value="Dimethylsulfoxide Reductase, domain 2"/>
    <property type="match status" value="1"/>
</dbReference>
<comment type="subunit">
    <text evidence="11">Composed of 13 different subunits. Subunits NuoCD, E, F, and G constitute the peripheral sector of the complex.</text>
</comment>
<evidence type="ECO:0000256" key="4">
    <source>
        <dbReference type="ARBA" id="ARBA00022714"/>
    </source>
</evidence>
<dbReference type="FunFam" id="3.30.70.20:FF:000002">
    <property type="entry name" value="NADH-ubiquinone oxidoreductase 75 kDa subunit"/>
    <property type="match status" value="1"/>
</dbReference>
<dbReference type="InterPro" id="IPR001041">
    <property type="entry name" value="2Fe-2S_ferredoxin-type"/>
</dbReference>
<accession>A0A099CYR0</accession>
<dbReference type="SUPFAM" id="SSF53706">
    <property type="entry name" value="Formate dehydrogenase/DMSO reductase, domains 1-3"/>
    <property type="match status" value="1"/>
</dbReference>
<evidence type="ECO:0000256" key="10">
    <source>
        <dbReference type="ARBA" id="ARBA00023027"/>
    </source>
</evidence>
<reference evidence="17 19" key="1">
    <citation type="submission" date="2014-09" db="EMBL/GenBank/DDBJ databases">
        <title>Xanthomonadaceae 3.5X direct submission.</title>
        <authorList>
            <person name="Fang T."/>
            <person name="Wang H."/>
        </authorList>
    </citation>
    <scope>NUCLEOTIDE SEQUENCE [LARGE SCALE GENOMIC DNA]</scope>
    <source>
        <strain evidence="17 19">3.5X</strain>
    </source>
</reference>
<dbReference type="FunFam" id="3.10.20.740:FF:000001">
    <property type="entry name" value="NADH-quinone oxidoreductase subunit G"/>
    <property type="match status" value="1"/>
</dbReference>
<dbReference type="PANTHER" id="PTHR43105">
    <property type="entry name" value="RESPIRATORY NITRATE REDUCTASE"/>
    <property type="match status" value="1"/>
</dbReference>
<dbReference type="Pfam" id="PF00384">
    <property type="entry name" value="Molybdopterin"/>
    <property type="match status" value="1"/>
</dbReference>
<feature type="domain" description="2Fe-2S ferredoxin-type" evidence="14">
    <location>
        <begin position="12"/>
        <end position="94"/>
    </location>
</feature>
<dbReference type="PROSITE" id="PS00641">
    <property type="entry name" value="COMPLEX1_75K_1"/>
    <property type="match status" value="1"/>
</dbReference>
<keyword evidence="7 13" id="KW-1278">Translocase</keyword>
<dbReference type="InterPro" id="IPR009010">
    <property type="entry name" value="Asp_de-COase-like_dom_sf"/>
</dbReference>
<dbReference type="NCBIfam" id="TIGR01973">
    <property type="entry name" value="NuoG"/>
    <property type="match status" value="1"/>
</dbReference>
<dbReference type="GO" id="GO:0051537">
    <property type="term" value="F:2 iron, 2 sulfur cluster binding"/>
    <property type="evidence" value="ECO:0007669"/>
    <property type="project" value="UniProtKB-UniRule"/>
</dbReference>
<dbReference type="PROSITE" id="PS00642">
    <property type="entry name" value="COMPLEX1_75K_2"/>
    <property type="match status" value="1"/>
</dbReference>
<dbReference type="SMART" id="SM00929">
    <property type="entry name" value="NADH-G_4Fe-4S_3"/>
    <property type="match status" value="1"/>
</dbReference>
<dbReference type="AlphaFoldDB" id="A0A099CYR0"/>
<feature type="domain" description="4Fe-4S Mo/W bis-MGD-type" evidence="15">
    <location>
        <begin position="231"/>
        <end position="287"/>
    </location>
</feature>
<dbReference type="InterPro" id="IPR000283">
    <property type="entry name" value="NADH_UbQ_OxRdtase_75kDa_su_CS"/>
</dbReference>
<dbReference type="EMBL" id="JACHET010000001">
    <property type="protein sequence ID" value="MBB6183388.1"/>
    <property type="molecule type" value="Genomic_DNA"/>
</dbReference>
<evidence type="ECO:0000256" key="2">
    <source>
        <dbReference type="ARBA" id="ARBA00005404"/>
    </source>
</evidence>
<evidence type="ECO:0000256" key="9">
    <source>
        <dbReference type="ARBA" id="ARBA00023014"/>
    </source>
</evidence>
<organism evidence="17 19">
    <name type="scientific">Oleiagrimonas soli</name>
    <dbReference type="NCBI Taxonomy" id="1543381"/>
    <lineage>
        <taxon>Bacteria</taxon>
        <taxon>Pseudomonadati</taxon>
        <taxon>Pseudomonadota</taxon>
        <taxon>Gammaproteobacteria</taxon>
        <taxon>Lysobacterales</taxon>
        <taxon>Rhodanobacteraceae</taxon>
        <taxon>Oleiagrimonas</taxon>
    </lineage>
</organism>
<evidence type="ECO:0000256" key="3">
    <source>
        <dbReference type="ARBA" id="ARBA00022485"/>
    </source>
</evidence>
<evidence type="ECO:0000259" key="15">
    <source>
        <dbReference type="PROSITE" id="PS51669"/>
    </source>
</evidence>
<keyword evidence="3 13" id="KW-0004">4Fe-4S</keyword>
<dbReference type="PROSITE" id="PS00643">
    <property type="entry name" value="COMPLEX1_75K_3"/>
    <property type="match status" value="1"/>
</dbReference>
<keyword evidence="5 13" id="KW-0874">Quinone</keyword>
<evidence type="ECO:0000259" key="16">
    <source>
        <dbReference type="PROSITE" id="PS51839"/>
    </source>
</evidence>
<evidence type="ECO:0000256" key="6">
    <source>
        <dbReference type="ARBA" id="ARBA00022723"/>
    </source>
</evidence>
<name>A0A099CYR0_9GAMM</name>
<feature type="domain" description="4Fe-4S His(Cys)3-ligated-type" evidence="16">
    <location>
        <begin position="94"/>
        <end position="133"/>
    </location>
</feature>
<dbReference type="PROSITE" id="PS51839">
    <property type="entry name" value="4FE4S_HC3"/>
    <property type="match status" value="1"/>
</dbReference>
<dbReference type="GO" id="GO:0016651">
    <property type="term" value="F:oxidoreductase activity, acting on NAD(P)H"/>
    <property type="evidence" value="ECO:0007669"/>
    <property type="project" value="InterPro"/>
</dbReference>
<dbReference type="SUPFAM" id="SSF50692">
    <property type="entry name" value="ADC-like"/>
    <property type="match status" value="1"/>
</dbReference>
<evidence type="ECO:0000313" key="20">
    <source>
        <dbReference type="Proteomes" id="UP000560000"/>
    </source>
</evidence>
<protein>
    <recommendedName>
        <fullName evidence="13">NADH-quinone oxidoreductase</fullName>
        <ecNumber evidence="13">7.1.1.-</ecNumber>
    </recommendedName>
</protein>
<keyword evidence="19" id="KW-1185">Reference proteome</keyword>
<comment type="cofactor">
    <cofactor evidence="1 13">
        <name>[4Fe-4S] cluster</name>
        <dbReference type="ChEBI" id="CHEBI:49883"/>
    </cofactor>
</comment>
<evidence type="ECO:0000259" key="14">
    <source>
        <dbReference type="PROSITE" id="PS51085"/>
    </source>
</evidence>
<comment type="function">
    <text evidence="13">NDH-1 shuttles electrons from NADH, via FMN and iron-sulfur (Fe-S) centers, to quinones in the respiratory chain. Couples the redox reaction to proton translocation (for every two electrons transferred, four hydrogen ions are translocated across the cytoplasmic membrane), and thus conserves the redox energy in a proton gradient.</text>
</comment>
<comment type="cofactor">
    <cofactor evidence="13">
        <name>[2Fe-2S] cluster</name>
        <dbReference type="ChEBI" id="CHEBI:190135"/>
    </cofactor>
    <text evidence="13">Binds 1 [2Fe-2S] cluster per subunit.</text>
</comment>
<dbReference type="Proteomes" id="UP000029708">
    <property type="component" value="Unassembled WGS sequence"/>
</dbReference>
<dbReference type="InterPro" id="IPR050123">
    <property type="entry name" value="Prok_molybdopt-oxidoreductase"/>
</dbReference>
<dbReference type="PROSITE" id="PS51085">
    <property type="entry name" value="2FE2S_FER_2"/>
    <property type="match status" value="1"/>
</dbReference>
<dbReference type="SUPFAM" id="SSF54862">
    <property type="entry name" value="4Fe-4S ferredoxins"/>
    <property type="match status" value="1"/>
</dbReference>
<evidence type="ECO:0000313" key="19">
    <source>
        <dbReference type="Proteomes" id="UP000029708"/>
    </source>
</evidence>
<dbReference type="Pfam" id="PF22117">
    <property type="entry name" value="Fer4_Nqo3"/>
    <property type="match status" value="1"/>
</dbReference>
<evidence type="ECO:0000256" key="13">
    <source>
        <dbReference type="RuleBase" id="RU003525"/>
    </source>
</evidence>
<dbReference type="Proteomes" id="UP000560000">
    <property type="component" value="Unassembled WGS sequence"/>
</dbReference>
<dbReference type="SUPFAM" id="SSF54292">
    <property type="entry name" value="2Fe-2S ferredoxin-like"/>
    <property type="match status" value="1"/>
</dbReference>
<evidence type="ECO:0000313" key="17">
    <source>
        <dbReference type="EMBL" id="KGI78160.1"/>
    </source>
</evidence>
<keyword evidence="8 13" id="KW-0408">Iron</keyword>
<evidence type="ECO:0000256" key="5">
    <source>
        <dbReference type="ARBA" id="ARBA00022719"/>
    </source>
</evidence>
<dbReference type="Pfam" id="PF10588">
    <property type="entry name" value="NADH-G_4Fe-4S_3"/>
    <property type="match status" value="1"/>
</dbReference>
<dbReference type="PANTHER" id="PTHR43105:SF13">
    <property type="entry name" value="NADH-UBIQUINONE OXIDOREDUCTASE 75 KDA SUBUNIT, MITOCHONDRIAL"/>
    <property type="match status" value="1"/>
</dbReference>
<comment type="catalytic activity">
    <reaction evidence="12 13">
        <text>a quinone + NADH + 5 H(+)(in) = a quinol + NAD(+) + 4 H(+)(out)</text>
        <dbReference type="Rhea" id="RHEA:57888"/>
        <dbReference type="ChEBI" id="CHEBI:15378"/>
        <dbReference type="ChEBI" id="CHEBI:24646"/>
        <dbReference type="ChEBI" id="CHEBI:57540"/>
        <dbReference type="ChEBI" id="CHEBI:57945"/>
        <dbReference type="ChEBI" id="CHEBI:132124"/>
    </reaction>
</comment>
<keyword evidence="6 13" id="KW-0479">Metal-binding</keyword>